<dbReference type="PANTHER" id="PTHR12827:SF3">
    <property type="entry name" value="ANAPHASE-PROMOTING COMPLEX SUBUNIT 1"/>
    <property type="match status" value="1"/>
</dbReference>
<feature type="region of interest" description="Disordered" evidence="5">
    <location>
        <begin position="333"/>
        <end position="394"/>
    </location>
</feature>
<sequence>MSEELDDSHTENMISAKKHCDVQLGKNFTKGKQATVLNLNREELPKWTPLSKDRSKKQEPPKPEDLNEKFLNKPTVVCSFTNKENHTDYVFSCGPLLLICDGVAVDLIVKRRFKMEFDVKKVFYHTFTVSRNAEKLTTAPDHGLGPKQRDYLVVCGEHKLQFISLPDYHFYYYEIPFKVRNVFPCATSLLVERFYDSSTEQNFHSHDTFHLYSLSGPFGELLPVIYKTNSFHPQWKFCWQSHQDEGGIVDADRNFVVVYDQKEKVHRIYMARETEEQEVHAAIRYVETLRKQHDSTMFASSLAPHSAGRTTHFDPTLRSPAMAALSDVISSDIDGRSPMTSQIRSSFGHSTPNNPGAGGFPGNLPTPIYDGNNDGHTWGHTPNTPRVNTRGGLERNIHTRTLARMVIDDAPGTSSSPTYARLQTTASPFHRTHLSQLCRRGDSNAELLKDFTRMIRDTPRNFTKNTQHPENDVDFGDLERDPDVDLLLSKLCLECVYVEPKQGAMEKANKVFVSTFLSDMYLNLVSAAGATMTVIPVWKNATTTRNNLTTKKYEPVTVDCIEATYVLKSGVTIVLGPEFTTTMYGGSEKIAPIFIDEISNTRNSLDFRFHPFSANRIMLVNHMRCIVLKIPETVTCLSANVFMKTCFVHLDREFAQKILRKWKAVKRDVDVNKTDFEHQELVGVVVFMLEQVGVRVSKMTDQPRPDTPEGHGGKQMRPRMSQAEVIEMMRTYFEDMTFASRSELQKESDNVVRCRFTVELDSTEEGRKHARSLLDAVHSQCEDWAAQTLMHTVMMELVPYAFILSKVLNFHEYEAYYAELYRTLLTRVSVEYQISEEVHQKFLETVTPPAPCWSLNELVARVIFERATSENLGTLPSALSKESLQLLTVIATSRNFIETDADCKRWIGNNWKLRLGLCNDSSKAFWKIQKDFRSNAPGRANQIMTLFRLDRTVMEYMVPGIKVILLKIQTDAYAGATSIKPKKCIYATPEEQSSIAQLRWKNDIRRNNVHLMLSSSRPILIATNILRRNDDDNMKEMQDRFLSQTSYRTFSQPFGRAFFEFRTSVPSLLTGIYIPRLCLGGMVYPSRVSCDPPSTDQFKMHTEWGNFYNALSSALRIGGSDTVKIDNEWIVMVSKNIKSTAVVGGLVLGFGLNGHLAPFNMYHAHQMLSTFDKFHSVGLLLGLSASNITTCDNQIHKILATYLGFLMGPTPLEIRLDYTIQTSAISGLGLLFADSGNMNIAKKLINEIGKAATKDEEPVTDRSAYKLSAGFSLGLIMLGKGNGSATSVIPFKQNIPPLSQRLIYMMNGMRRDMCVFLPQTITPVVNDTPNLPFSNGGLMSTSQMANHVKENDNINIHQSAEPAALALGMMFMKTNNKYIASQLALPNTITDIERIKPDSMYARVLAYCLIMWDRIEPTKKFVKSLIPQVIGKYAVNALHFGIPIQKDDDGEDIQEPTDLREEQYWRNQVDTSTVSQTYLYTVSAACMAIALKYSSCGGPEEDSLATEAFKVIEFYTKVVLPEGQSRKDTGSMRMCNYAGQYTRSSVFAMLVTAMSILRVGTGDVEAMRYARLLRVCDRPDSSDWMATGKKHFEQMVAHQALGILMMGEGRYAFKKDNLSIALTIISTYPAIPQTVSDNSHYHQPLRFLWSMAVEPRLVVPYDVSESCVVEVDVLIVMKPRKEGEDPIAYKQKAPSLLPPLEDLLSISVGGGNYELVHINLRTEEELKVVKDVMSVGQGRIMLKRYSVDSPDMQIKESAELYEKTFNVLDLLQREDTALELDEDEIMKTIEKMEQELSLNSSDDYPNVQVQLNSVRDVTRRTPTELAEMQKRALHLLGGSLDLWRDEVNVSNSIHRLAESFQTMQI</sequence>
<dbReference type="InterPro" id="IPR024990">
    <property type="entry name" value="Apc1"/>
</dbReference>
<evidence type="ECO:0008006" key="8">
    <source>
        <dbReference type="Google" id="ProtNLM"/>
    </source>
</evidence>
<dbReference type="Gene3D" id="1.25.10.10">
    <property type="entry name" value="Leucine-rich Repeat Variant"/>
    <property type="match status" value="1"/>
</dbReference>
<keyword evidence="4" id="KW-0131">Cell cycle</keyword>
<evidence type="ECO:0000256" key="2">
    <source>
        <dbReference type="ARBA" id="ARBA00022618"/>
    </source>
</evidence>
<evidence type="ECO:0000313" key="6">
    <source>
        <dbReference type="EMBL" id="UMM17962.1"/>
    </source>
</evidence>
<gene>
    <name evidence="6" type="ORF">L5515_014258</name>
</gene>
<dbReference type="Proteomes" id="UP000829354">
    <property type="component" value="Chromosome II"/>
</dbReference>
<dbReference type="InterPro" id="IPR011989">
    <property type="entry name" value="ARM-like"/>
</dbReference>
<dbReference type="PANTHER" id="PTHR12827">
    <property type="entry name" value="MEIOTIC CHECKPOINT REGULATOR TSG24 FAMILY MEMBER"/>
    <property type="match status" value="1"/>
</dbReference>
<keyword evidence="3" id="KW-0498">Mitosis</keyword>
<proteinExistence type="inferred from homology"/>
<evidence type="ECO:0000256" key="5">
    <source>
        <dbReference type="SAM" id="MobiDB-lite"/>
    </source>
</evidence>
<evidence type="ECO:0000256" key="4">
    <source>
        <dbReference type="ARBA" id="ARBA00023306"/>
    </source>
</evidence>
<protein>
    <recommendedName>
        <fullName evidence="8">Anaphase-promoting complex subunit 1</fullName>
    </recommendedName>
</protein>
<feature type="region of interest" description="Disordered" evidence="5">
    <location>
        <begin position="699"/>
        <end position="718"/>
    </location>
</feature>
<feature type="region of interest" description="Disordered" evidence="5">
    <location>
        <begin position="46"/>
        <end position="68"/>
    </location>
</feature>
<keyword evidence="7" id="KW-1185">Reference proteome</keyword>
<keyword evidence="2" id="KW-0132">Cell division</keyword>
<dbReference type="GO" id="GO:0051301">
    <property type="term" value="P:cell division"/>
    <property type="evidence" value="ECO:0007669"/>
    <property type="project" value="UniProtKB-KW"/>
</dbReference>
<feature type="compositionally biased region" description="Basic and acidic residues" evidence="5">
    <location>
        <begin position="701"/>
        <end position="712"/>
    </location>
</feature>
<feature type="compositionally biased region" description="Polar residues" evidence="5">
    <location>
        <begin position="338"/>
        <end position="351"/>
    </location>
</feature>
<evidence type="ECO:0000256" key="3">
    <source>
        <dbReference type="ARBA" id="ARBA00022776"/>
    </source>
</evidence>
<evidence type="ECO:0000256" key="1">
    <source>
        <dbReference type="ARBA" id="ARBA00010547"/>
    </source>
</evidence>
<evidence type="ECO:0000313" key="7">
    <source>
        <dbReference type="Proteomes" id="UP000829354"/>
    </source>
</evidence>
<organism evidence="6 7">
    <name type="scientific">Caenorhabditis briggsae</name>
    <dbReference type="NCBI Taxonomy" id="6238"/>
    <lineage>
        <taxon>Eukaryota</taxon>
        <taxon>Metazoa</taxon>
        <taxon>Ecdysozoa</taxon>
        <taxon>Nematoda</taxon>
        <taxon>Chromadorea</taxon>
        <taxon>Rhabditida</taxon>
        <taxon>Rhabditina</taxon>
        <taxon>Rhabditomorpha</taxon>
        <taxon>Rhabditoidea</taxon>
        <taxon>Rhabditidae</taxon>
        <taxon>Peloderinae</taxon>
        <taxon>Caenorhabditis</taxon>
    </lineage>
</organism>
<accession>A0AAE9EB94</accession>
<reference evidence="6 7" key="1">
    <citation type="submission" date="2022-04" db="EMBL/GenBank/DDBJ databases">
        <title>Chromosome-level reference genomes for two strains of Caenorhabditis briggsae: an improved platform for comparative genomics.</title>
        <authorList>
            <person name="Stevens L."/>
            <person name="Andersen E."/>
        </authorList>
    </citation>
    <scope>NUCLEOTIDE SEQUENCE [LARGE SCALE GENOMIC DNA]</scope>
    <source>
        <strain evidence="6">VX34</strain>
        <tissue evidence="6">Whole-organism</tissue>
    </source>
</reference>
<dbReference type="EMBL" id="CP092621">
    <property type="protein sequence ID" value="UMM17962.1"/>
    <property type="molecule type" value="Genomic_DNA"/>
</dbReference>
<dbReference type="FunFam" id="1.25.10.10:FF:001015">
    <property type="entry name" value="Anaphase-promoting complex subunit 1"/>
    <property type="match status" value="1"/>
</dbReference>
<dbReference type="GO" id="GO:0005680">
    <property type="term" value="C:anaphase-promoting complex"/>
    <property type="evidence" value="ECO:0007669"/>
    <property type="project" value="InterPro"/>
</dbReference>
<comment type="similarity">
    <text evidence="1">Belongs to the APC1 family.</text>
</comment>
<name>A0AAE9EB94_CAEBR</name>